<name>A0A0U3U8T7_9BACT</name>
<organism evidence="1">
    <name type="scientific">uncultured bacterium 16</name>
    <dbReference type="NCBI Taxonomy" id="1748268"/>
    <lineage>
        <taxon>Bacteria</taxon>
        <taxon>environmental samples</taxon>
    </lineage>
</organism>
<sequence>MLRRPRLRLALLGFVLLIGQLLQVAHAYEHKALSVHPVCQICIHGQGLDSGALAPSALALPEFGAEAPISQVLPSAVRSLRASAHRSRGPPVILV</sequence>
<proteinExistence type="predicted"/>
<protein>
    <submittedName>
        <fullName evidence="1">Uncharacterized protein</fullName>
    </submittedName>
</protein>
<reference evidence="1" key="1">
    <citation type="submission" date="2015-10" db="EMBL/GenBank/DDBJ databases">
        <title>Biosynthesis of SCL-MCL polyhydroxyalkanoates by metagenomic clones in Pseudomonas putida.</title>
        <authorList>
            <person name="Cheng J."/>
            <person name="Charles T.C."/>
        </authorList>
    </citation>
    <scope>NUCLEOTIDE SEQUENCE</scope>
</reference>
<accession>A0A0U3U8T7</accession>
<dbReference type="AlphaFoldDB" id="A0A0U3U8T7"/>
<dbReference type="EMBL" id="KT944263">
    <property type="protein sequence ID" value="ALV86423.1"/>
    <property type="molecule type" value="Genomic_DNA"/>
</dbReference>
<evidence type="ECO:0000313" key="1">
    <source>
        <dbReference type="EMBL" id="ALV86423.1"/>
    </source>
</evidence>